<protein>
    <submittedName>
        <fullName evidence="2">Uncharacterized protein</fullName>
    </submittedName>
</protein>
<reference evidence="2" key="1">
    <citation type="submission" date="2022-11" db="UniProtKB">
        <authorList>
            <consortium name="WormBaseParasite"/>
        </authorList>
    </citation>
    <scope>IDENTIFICATION</scope>
</reference>
<evidence type="ECO:0000313" key="1">
    <source>
        <dbReference type="Proteomes" id="UP000887579"/>
    </source>
</evidence>
<dbReference type="WBParaSite" id="ES5_v2.g25448.t1">
    <property type="protein sequence ID" value="ES5_v2.g25448.t1"/>
    <property type="gene ID" value="ES5_v2.g25448"/>
</dbReference>
<proteinExistence type="predicted"/>
<accession>A0AC34G704</accession>
<organism evidence="1 2">
    <name type="scientific">Panagrolaimus sp. ES5</name>
    <dbReference type="NCBI Taxonomy" id="591445"/>
    <lineage>
        <taxon>Eukaryota</taxon>
        <taxon>Metazoa</taxon>
        <taxon>Ecdysozoa</taxon>
        <taxon>Nematoda</taxon>
        <taxon>Chromadorea</taxon>
        <taxon>Rhabditida</taxon>
        <taxon>Tylenchina</taxon>
        <taxon>Panagrolaimomorpha</taxon>
        <taxon>Panagrolaimoidea</taxon>
        <taxon>Panagrolaimidae</taxon>
        <taxon>Panagrolaimus</taxon>
    </lineage>
</organism>
<dbReference type="Proteomes" id="UP000887579">
    <property type="component" value="Unplaced"/>
</dbReference>
<name>A0AC34G704_9BILA</name>
<sequence length="331" mass="38080">MWYDADADIIDEDNIIDDGGSDCDSGVNDNISDINTISDIEDNIEPVDMEVINYVYNNQQQQLEYHQIHHLHPIIEADDETASIDSGADFSENKHGLELLDAEIDGSNEDLEDKDDDMDSIIADPTIKVAGIADEWIHVEDKKYNITYKLVPFAPEYSNIFTNKLEYMLHVVLPKLHQHADADIFAKLKPQRISPNFKGPLERCLSLEVIEQRILHCYYSDYIHCLNDFEMLLFFNTFPKEIYDYEHKDSIGIFFRKLLNRLPHEDIELPPPVLSQYKSTFSSSATTCLRRKRKLSFSSTSMDEATSKKRALLISTNDLLNRFKTFSPSAN</sequence>
<evidence type="ECO:0000313" key="2">
    <source>
        <dbReference type="WBParaSite" id="ES5_v2.g25448.t1"/>
    </source>
</evidence>